<proteinExistence type="predicted"/>
<dbReference type="EMBL" id="GL883080">
    <property type="protein sequence ID" value="EGF89607.1"/>
    <property type="molecule type" value="Genomic_DNA"/>
</dbReference>
<organism evidence="2 3">
    <name type="scientific">Asticcacaulis biprosthecium C19</name>
    <dbReference type="NCBI Taxonomy" id="715226"/>
    <lineage>
        <taxon>Bacteria</taxon>
        <taxon>Pseudomonadati</taxon>
        <taxon>Pseudomonadota</taxon>
        <taxon>Alphaproteobacteria</taxon>
        <taxon>Caulobacterales</taxon>
        <taxon>Caulobacteraceae</taxon>
        <taxon>Asticcacaulis</taxon>
    </lineage>
</organism>
<dbReference type="AlphaFoldDB" id="F4QS87"/>
<name>F4QS87_9CAUL</name>
<sequence>MDTTDILVIGARTLVGRRLRELVPDATFTSRQDLAGNSLYLDLARPESFRPERRFSQVIVTAPIWLVSDALLRHLLSLGMRRLVVFSSTSVFTKDVSDEPAEREVVQRLLGGEARVTAFCKASGVAGTILRPTLIYDEGLDDNVSRIRNLIEKLGFFPVCGAASGLRQPVHARDLARAALQVPPAEATHGKSYNLSGADSLSYRDMVARVFAATGRKPAVVSLPEWLWRVGFGVLQRIRPGQALKQNLAMAQRMNHDLWFDHASAARDFGYAPGPFKPDFTSET</sequence>
<accession>F4QS87</accession>
<reference evidence="3" key="1">
    <citation type="submission" date="2011-03" db="EMBL/GenBank/DDBJ databases">
        <title>Draft genome sequence of Brevundimonas diminuta.</title>
        <authorList>
            <person name="Brown P.J.B."/>
            <person name="Buechlein A."/>
            <person name="Hemmerich C."/>
            <person name="Brun Y.V."/>
        </authorList>
    </citation>
    <scope>NUCLEOTIDE SEQUENCE [LARGE SCALE GENOMIC DNA]</scope>
    <source>
        <strain evidence="3">C19</strain>
    </source>
</reference>
<protein>
    <submittedName>
        <fullName evidence="2">NAD dependent epimerase/dehydratase family protein</fullName>
    </submittedName>
</protein>
<dbReference type="OrthoDB" id="5565437at2"/>
<evidence type="ECO:0000313" key="2">
    <source>
        <dbReference type="EMBL" id="EGF89607.1"/>
    </source>
</evidence>
<gene>
    <name evidence="2" type="ORF">ABI_40240</name>
</gene>
<feature type="domain" description="NAD-dependent epimerase/dehydratase" evidence="1">
    <location>
        <begin position="68"/>
        <end position="195"/>
    </location>
</feature>
<dbReference type="eggNOG" id="COG0451">
    <property type="taxonomic scope" value="Bacteria"/>
</dbReference>
<dbReference type="HOGENOM" id="CLU_007383_6_5_5"/>
<dbReference type="Pfam" id="PF01370">
    <property type="entry name" value="Epimerase"/>
    <property type="match status" value="1"/>
</dbReference>
<dbReference type="Proteomes" id="UP000006512">
    <property type="component" value="Unassembled WGS sequence"/>
</dbReference>
<keyword evidence="3" id="KW-1185">Reference proteome</keyword>
<dbReference type="Gene3D" id="3.40.50.720">
    <property type="entry name" value="NAD(P)-binding Rossmann-like Domain"/>
    <property type="match status" value="1"/>
</dbReference>
<dbReference type="STRING" id="715226.ABI_40240"/>
<evidence type="ECO:0000259" key="1">
    <source>
        <dbReference type="Pfam" id="PF01370"/>
    </source>
</evidence>
<evidence type="ECO:0000313" key="3">
    <source>
        <dbReference type="Proteomes" id="UP000006512"/>
    </source>
</evidence>
<dbReference type="InterPro" id="IPR001509">
    <property type="entry name" value="Epimerase_deHydtase"/>
</dbReference>
<dbReference type="SUPFAM" id="SSF51735">
    <property type="entry name" value="NAD(P)-binding Rossmann-fold domains"/>
    <property type="match status" value="1"/>
</dbReference>
<dbReference type="InterPro" id="IPR036291">
    <property type="entry name" value="NAD(P)-bd_dom_sf"/>
</dbReference>
<dbReference type="RefSeq" id="WP_006274802.1">
    <property type="nucleotide sequence ID" value="NZ_GL883080.1"/>
</dbReference>